<evidence type="ECO:0000256" key="1">
    <source>
        <dbReference type="SAM" id="MobiDB-lite"/>
    </source>
</evidence>
<evidence type="ECO:0000313" key="2">
    <source>
        <dbReference type="EMBL" id="TWT93592.1"/>
    </source>
</evidence>
<keyword evidence="3" id="KW-1185">Reference proteome</keyword>
<dbReference type="EMBL" id="SJPM01000009">
    <property type="protein sequence ID" value="TWT93592.1"/>
    <property type="molecule type" value="Genomic_DNA"/>
</dbReference>
<name>A0A5C6A186_9BACT</name>
<sequence length="103" mass="11960">MANELTVPHHLKAAKPQTHKPDSQRRVDLGRVWAFSFNGKPQAPAFSNSVACGLPLNDSVNRPASEWNCWYQKVWNEFPRLRVLKLRFCLWHWFIVTRSVSEG</sequence>
<proteinExistence type="predicted"/>
<accession>A0A5C6A186</accession>
<evidence type="ECO:0000313" key="3">
    <source>
        <dbReference type="Proteomes" id="UP000316213"/>
    </source>
</evidence>
<dbReference type="AlphaFoldDB" id="A0A5C6A186"/>
<gene>
    <name evidence="2" type="ORF">Pla100_41100</name>
</gene>
<reference evidence="2 3" key="1">
    <citation type="submission" date="2019-02" db="EMBL/GenBank/DDBJ databases">
        <title>Deep-cultivation of Planctomycetes and their phenomic and genomic characterization uncovers novel biology.</title>
        <authorList>
            <person name="Wiegand S."/>
            <person name="Jogler M."/>
            <person name="Boedeker C."/>
            <person name="Pinto D."/>
            <person name="Vollmers J."/>
            <person name="Rivas-Marin E."/>
            <person name="Kohn T."/>
            <person name="Peeters S.H."/>
            <person name="Heuer A."/>
            <person name="Rast P."/>
            <person name="Oberbeckmann S."/>
            <person name="Bunk B."/>
            <person name="Jeske O."/>
            <person name="Meyerdierks A."/>
            <person name="Storesund J.E."/>
            <person name="Kallscheuer N."/>
            <person name="Luecker S."/>
            <person name="Lage O.M."/>
            <person name="Pohl T."/>
            <person name="Merkel B.J."/>
            <person name="Hornburger P."/>
            <person name="Mueller R.-W."/>
            <person name="Bruemmer F."/>
            <person name="Labrenz M."/>
            <person name="Spormann A.M."/>
            <person name="Op Den Camp H."/>
            <person name="Overmann J."/>
            <person name="Amann R."/>
            <person name="Jetten M.S.M."/>
            <person name="Mascher T."/>
            <person name="Medema M.H."/>
            <person name="Devos D.P."/>
            <person name="Kaster A.-K."/>
            <person name="Ovreas L."/>
            <person name="Rohde M."/>
            <person name="Galperin M.Y."/>
            <person name="Jogler C."/>
        </authorList>
    </citation>
    <scope>NUCLEOTIDE SEQUENCE [LARGE SCALE GENOMIC DNA]</scope>
    <source>
        <strain evidence="2 3">Pla100</strain>
    </source>
</reference>
<feature type="region of interest" description="Disordered" evidence="1">
    <location>
        <begin position="1"/>
        <end position="24"/>
    </location>
</feature>
<organism evidence="2 3">
    <name type="scientific">Neorhodopirellula pilleata</name>
    <dbReference type="NCBI Taxonomy" id="2714738"/>
    <lineage>
        <taxon>Bacteria</taxon>
        <taxon>Pseudomonadati</taxon>
        <taxon>Planctomycetota</taxon>
        <taxon>Planctomycetia</taxon>
        <taxon>Pirellulales</taxon>
        <taxon>Pirellulaceae</taxon>
        <taxon>Neorhodopirellula</taxon>
    </lineage>
</organism>
<dbReference type="Proteomes" id="UP000316213">
    <property type="component" value="Unassembled WGS sequence"/>
</dbReference>
<comment type="caution">
    <text evidence="2">The sequence shown here is derived from an EMBL/GenBank/DDBJ whole genome shotgun (WGS) entry which is preliminary data.</text>
</comment>
<protein>
    <submittedName>
        <fullName evidence="2">Uncharacterized protein</fullName>
    </submittedName>
</protein>